<proteinExistence type="inferred from homology"/>
<sequence>MDTEIIEIPLSSKLVNDYIKGQERIVSFFDYEDHGLANSQKRMNEIAERKYQREQLMSVLTAFNQKYTENEKVFENINKLKTAKSAAVIGGQQAGLLTGPAFTIHKCLSVIKLAQEQEKQLGVPIVPIFWIAGEDHDFDEINHVYIRKNEALKKYPYKQILSNNKTSVSKLDIDHKELSDWVETIFQSYGETEYTRDIVAKIRQMMDRSETVVDFFAFLIHRLFDKYGLILIDSADPSVRKLESDYFKQMIQGHESINENVMSQLNLLKDRGYEVALDQNDGSVNLFYEDQGQRELLEYKDGKFIGKTGSVSLDYDELLSIAENHPELLSNNVVTRPIMQDLLLPTLAFIAGPGEIAYWSALKTAFRCFNIRMPLIVPRLNLTLVDRRIEKWLDNKNLDIEGVLNNKLAAYKNRWLSMQHEWDVEGAVGKFRELIEEAYQPVEQLAVEISPGLKKISHKNLQLMEQQVNYIEKKMKGTIEQRYKTELNKFDVINDCLMPMGEPQERVWSIFYFINLFGFDLIEKLMTQAYQFNGSQHVVKI</sequence>
<evidence type="ECO:0000313" key="5">
    <source>
        <dbReference type="EMBL" id="MFC7392451.1"/>
    </source>
</evidence>
<dbReference type="RefSeq" id="WP_380964575.1">
    <property type="nucleotide sequence ID" value="NZ_JBHTCO010000004.1"/>
</dbReference>
<feature type="domain" description="Bacillithiol biosynthesis BshC C-terminal coiled-coil" evidence="4">
    <location>
        <begin position="383"/>
        <end position="540"/>
    </location>
</feature>
<name>A0ABW2PVY7_9BACL</name>
<organism evidence="5 6">
    <name type="scientific">Scopulibacillus cellulosilyticus</name>
    <dbReference type="NCBI Taxonomy" id="2665665"/>
    <lineage>
        <taxon>Bacteria</taxon>
        <taxon>Bacillati</taxon>
        <taxon>Bacillota</taxon>
        <taxon>Bacilli</taxon>
        <taxon>Bacillales</taxon>
        <taxon>Sporolactobacillaceae</taxon>
        <taxon>Scopulibacillus</taxon>
    </lineage>
</organism>
<keyword evidence="1 2" id="KW-0436">Ligase</keyword>
<comment type="function">
    <text evidence="2">Involved in bacillithiol (BSH) biosynthesis. May catalyze the last step of the pathway, the addition of cysteine to glucosamine malate (GlcN-Mal) to generate BSH.</text>
</comment>
<comment type="caution">
    <text evidence="5">The sequence shown here is derived from an EMBL/GenBank/DDBJ whole genome shotgun (WGS) entry which is preliminary data.</text>
</comment>
<evidence type="ECO:0000259" key="3">
    <source>
        <dbReference type="Pfam" id="PF10079"/>
    </source>
</evidence>
<dbReference type="PIRSF" id="PIRSF012535">
    <property type="entry name" value="UCP012535"/>
    <property type="match status" value="1"/>
</dbReference>
<feature type="domain" description="Bacillithiol biosynthesis BshC N-terminal Rossmann-like" evidence="3">
    <location>
        <begin position="1"/>
        <end position="380"/>
    </location>
</feature>
<dbReference type="InterPro" id="IPR055398">
    <property type="entry name" value="Rossmann-like_BshC"/>
</dbReference>
<dbReference type="HAMAP" id="MF_01867">
    <property type="entry name" value="BshC"/>
    <property type="match status" value="1"/>
</dbReference>
<keyword evidence="6" id="KW-1185">Reference proteome</keyword>
<gene>
    <name evidence="2 5" type="primary">bshC</name>
    <name evidence="5" type="ORF">ACFQRG_05590</name>
</gene>
<protein>
    <recommendedName>
        <fullName evidence="2">Putative cysteine ligase BshC</fullName>
        <ecNumber evidence="2">6.-.-.-</ecNumber>
    </recommendedName>
</protein>
<dbReference type="EC" id="6.-.-.-" evidence="2"/>
<accession>A0ABW2PVY7</accession>
<dbReference type="Pfam" id="PF10079">
    <property type="entry name" value="Rossmann-like_BshC"/>
    <property type="match status" value="1"/>
</dbReference>
<evidence type="ECO:0000256" key="2">
    <source>
        <dbReference type="HAMAP-Rule" id="MF_01867"/>
    </source>
</evidence>
<dbReference type="NCBIfam" id="TIGR03998">
    <property type="entry name" value="thiol_BshC"/>
    <property type="match status" value="1"/>
</dbReference>
<dbReference type="Pfam" id="PF24850">
    <property type="entry name" value="CC_BshC"/>
    <property type="match status" value="1"/>
</dbReference>
<evidence type="ECO:0000313" key="6">
    <source>
        <dbReference type="Proteomes" id="UP001596505"/>
    </source>
</evidence>
<reference evidence="6" key="1">
    <citation type="journal article" date="2019" name="Int. J. Syst. Evol. Microbiol.">
        <title>The Global Catalogue of Microorganisms (GCM) 10K type strain sequencing project: providing services to taxonomists for standard genome sequencing and annotation.</title>
        <authorList>
            <consortium name="The Broad Institute Genomics Platform"/>
            <consortium name="The Broad Institute Genome Sequencing Center for Infectious Disease"/>
            <person name="Wu L."/>
            <person name="Ma J."/>
        </authorList>
    </citation>
    <scope>NUCLEOTIDE SEQUENCE [LARGE SCALE GENOMIC DNA]</scope>
    <source>
        <strain evidence="6">CGMCC 1.16305</strain>
    </source>
</reference>
<comment type="similarity">
    <text evidence="2">Belongs to the BshC family.</text>
</comment>
<dbReference type="EMBL" id="JBHTCO010000004">
    <property type="protein sequence ID" value="MFC7392451.1"/>
    <property type="molecule type" value="Genomic_DNA"/>
</dbReference>
<dbReference type="InterPro" id="IPR055399">
    <property type="entry name" value="CC_BshC"/>
</dbReference>
<evidence type="ECO:0000259" key="4">
    <source>
        <dbReference type="Pfam" id="PF24850"/>
    </source>
</evidence>
<dbReference type="Proteomes" id="UP001596505">
    <property type="component" value="Unassembled WGS sequence"/>
</dbReference>
<dbReference type="InterPro" id="IPR011199">
    <property type="entry name" value="Bacillithiol_biosynth_BshC"/>
</dbReference>
<evidence type="ECO:0000256" key="1">
    <source>
        <dbReference type="ARBA" id="ARBA00022598"/>
    </source>
</evidence>